<dbReference type="Proteomes" id="UP001165121">
    <property type="component" value="Unassembled WGS sequence"/>
</dbReference>
<gene>
    <name evidence="2" type="ORF">Pfra01_001758300</name>
</gene>
<dbReference type="EMBL" id="BSXT01002070">
    <property type="protein sequence ID" value="GMF47040.1"/>
    <property type="molecule type" value="Genomic_DNA"/>
</dbReference>
<accession>A0A9W6XWM4</accession>
<feature type="region of interest" description="Disordered" evidence="1">
    <location>
        <begin position="100"/>
        <end position="135"/>
    </location>
</feature>
<name>A0A9W6XWM4_9STRA</name>
<comment type="caution">
    <text evidence="2">The sequence shown here is derived from an EMBL/GenBank/DDBJ whole genome shotgun (WGS) entry which is preliminary data.</text>
</comment>
<feature type="compositionally biased region" description="Acidic residues" evidence="1">
    <location>
        <begin position="105"/>
        <end position="116"/>
    </location>
</feature>
<sequence>MPSPSEIQSRFGSTAPPSHYALYSCNGIIDDDATKELDFDPAPDQRRDYYIGLFHELRWYGNKKTSRRSRVPQWQALCQSWGAFVENVNKDPAGYRERVRLTRGDEEEGSYEDIPMDDVSRDGSPPQDPLPSVVHATPSKKISSAAAGLLSLDEAMKQVLTGILPATRTYPSGIQDVAPTRQVSPSTMASSSHCFIVRVLASASAYRDSKYLPEGYGGVEALVPFEGLSEQDPEDWGRAV</sequence>
<reference evidence="2" key="1">
    <citation type="submission" date="2023-04" db="EMBL/GenBank/DDBJ databases">
        <title>Phytophthora fragariaefolia NBRC 109709.</title>
        <authorList>
            <person name="Ichikawa N."/>
            <person name="Sato H."/>
            <person name="Tonouchi N."/>
        </authorList>
    </citation>
    <scope>NUCLEOTIDE SEQUENCE</scope>
    <source>
        <strain evidence="2">NBRC 109709</strain>
    </source>
</reference>
<organism evidence="2 3">
    <name type="scientific">Phytophthora fragariaefolia</name>
    <dbReference type="NCBI Taxonomy" id="1490495"/>
    <lineage>
        <taxon>Eukaryota</taxon>
        <taxon>Sar</taxon>
        <taxon>Stramenopiles</taxon>
        <taxon>Oomycota</taxon>
        <taxon>Peronosporomycetes</taxon>
        <taxon>Peronosporales</taxon>
        <taxon>Peronosporaceae</taxon>
        <taxon>Phytophthora</taxon>
    </lineage>
</organism>
<protein>
    <submittedName>
        <fullName evidence="2">Unnamed protein product</fullName>
    </submittedName>
</protein>
<evidence type="ECO:0000256" key="1">
    <source>
        <dbReference type="SAM" id="MobiDB-lite"/>
    </source>
</evidence>
<keyword evidence="3" id="KW-1185">Reference proteome</keyword>
<evidence type="ECO:0000313" key="3">
    <source>
        <dbReference type="Proteomes" id="UP001165121"/>
    </source>
</evidence>
<proteinExistence type="predicted"/>
<dbReference type="AlphaFoldDB" id="A0A9W6XWM4"/>
<evidence type="ECO:0000313" key="2">
    <source>
        <dbReference type="EMBL" id="GMF47040.1"/>
    </source>
</evidence>